<dbReference type="Gene3D" id="3.40.1360.10">
    <property type="match status" value="1"/>
</dbReference>
<dbReference type="GO" id="GO:0005737">
    <property type="term" value="C:cytoplasm"/>
    <property type="evidence" value="ECO:0007669"/>
    <property type="project" value="TreeGrafter"/>
</dbReference>
<dbReference type="GO" id="GO:0003677">
    <property type="term" value="F:DNA binding"/>
    <property type="evidence" value="ECO:0007669"/>
    <property type="project" value="UniProtKB-KW"/>
</dbReference>
<comment type="domain">
    <text evidence="12">Contains an N-terminal zinc-binding domain, a central core domain that contains the primase activity, and a C-terminal DnaB-binding domain.</text>
</comment>
<protein>
    <recommendedName>
        <fullName evidence="12 13">DNA primase</fullName>
        <ecNumber evidence="12">2.7.7.101</ecNumber>
    </recommendedName>
</protein>
<dbReference type="GO" id="GO:0003899">
    <property type="term" value="F:DNA-directed RNA polymerase activity"/>
    <property type="evidence" value="ECO:0007669"/>
    <property type="project" value="UniProtKB-UniRule"/>
</dbReference>
<accession>A0A1F5JI39</accession>
<evidence type="ECO:0000256" key="6">
    <source>
        <dbReference type="ARBA" id="ARBA00022723"/>
    </source>
</evidence>
<dbReference type="GO" id="GO:0000428">
    <property type="term" value="C:DNA-directed RNA polymerase complex"/>
    <property type="evidence" value="ECO:0007669"/>
    <property type="project" value="UniProtKB-KW"/>
</dbReference>
<dbReference type="CDD" id="cd03364">
    <property type="entry name" value="TOPRIM_DnaG_primases"/>
    <property type="match status" value="1"/>
</dbReference>
<comment type="cofactor">
    <cofactor evidence="12 13 14">
        <name>Zn(2+)</name>
        <dbReference type="ChEBI" id="CHEBI:29105"/>
    </cofactor>
    <text evidence="12 13 14">Binds 1 zinc ion per monomer.</text>
</comment>
<dbReference type="GO" id="GO:0008270">
    <property type="term" value="F:zinc ion binding"/>
    <property type="evidence" value="ECO:0007669"/>
    <property type="project" value="UniProtKB-UniRule"/>
</dbReference>
<dbReference type="PANTHER" id="PTHR30313">
    <property type="entry name" value="DNA PRIMASE"/>
    <property type="match status" value="1"/>
</dbReference>
<dbReference type="GO" id="GO:0006269">
    <property type="term" value="P:DNA replication, synthesis of primer"/>
    <property type="evidence" value="ECO:0007669"/>
    <property type="project" value="UniProtKB-UniRule"/>
</dbReference>
<organism evidence="16 17">
    <name type="scientific">Candidatus Daviesbacteria bacterium RIFCSPHIGHO2_01_FULL_40_11</name>
    <dbReference type="NCBI Taxonomy" id="1797762"/>
    <lineage>
        <taxon>Bacteria</taxon>
        <taxon>Candidatus Daviesiibacteriota</taxon>
    </lineage>
</organism>
<keyword evidence="2 12" id="KW-0639">Primosome</keyword>
<keyword evidence="8 12" id="KW-0862">Zinc</keyword>
<dbReference type="HAMAP" id="MF_00974">
    <property type="entry name" value="DNA_primase_DnaG"/>
    <property type="match status" value="1"/>
</dbReference>
<keyword evidence="6 12" id="KW-0479">Metal-binding</keyword>
<dbReference type="InterPro" id="IPR037068">
    <property type="entry name" value="DNA_primase_core_N_sf"/>
</dbReference>
<evidence type="ECO:0000256" key="9">
    <source>
        <dbReference type="ARBA" id="ARBA00022842"/>
    </source>
</evidence>
<dbReference type="Gene3D" id="3.90.580.10">
    <property type="entry name" value="Zinc finger, CHC2-type domain"/>
    <property type="match status" value="1"/>
</dbReference>
<dbReference type="AlphaFoldDB" id="A0A1F5JI39"/>
<dbReference type="SUPFAM" id="SSF56731">
    <property type="entry name" value="DNA primase core"/>
    <property type="match status" value="1"/>
</dbReference>
<feature type="domain" description="Toprim" evidence="15">
    <location>
        <begin position="247"/>
        <end position="328"/>
    </location>
</feature>
<keyword evidence="10 12" id="KW-0238">DNA-binding</keyword>
<keyword evidence="3 12" id="KW-0808">Transferase</keyword>
<dbReference type="PANTHER" id="PTHR30313:SF2">
    <property type="entry name" value="DNA PRIMASE"/>
    <property type="match status" value="1"/>
</dbReference>
<keyword evidence="1 12" id="KW-0240">DNA-directed RNA polymerase</keyword>
<dbReference type="Pfam" id="PF13155">
    <property type="entry name" value="Toprim_2"/>
    <property type="match status" value="1"/>
</dbReference>
<evidence type="ECO:0000256" key="1">
    <source>
        <dbReference type="ARBA" id="ARBA00022478"/>
    </source>
</evidence>
<dbReference type="InterPro" id="IPR002694">
    <property type="entry name" value="Znf_CHC2"/>
</dbReference>
<proteinExistence type="inferred from homology"/>
<dbReference type="InterPro" id="IPR006171">
    <property type="entry name" value="TOPRIM_dom"/>
</dbReference>
<dbReference type="SMART" id="SM00400">
    <property type="entry name" value="ZnF_CHCC"/>
    <property type="match status" value="1"/>
</dbReference>
<evidence type="ECO:0000256" key="4">
    <source>
        <dbReference type="ARBA" id="ARBA00022695"/>
    </source>
</evidence>
<dbReference type="InterPro" id="IPR006295">
    <property type="entry name" value="DNA_primase_DnaG"/>
</dbReference>
<dbReference type="PIRSF" id="PIRSF002811">
    <property type="entry name" value="DnaG"/>
    <property type="match status" value="1"/>
</dbReference>
<evidence type="ECO:0000256" key="2">
    <source>
        <dbReference type="ARBA" id="ARBA00022515"/>
    </source>
</evidence>
<sequence>MDDVELIKEKINIVDLISEYLTLKKSGVNFKASCPFHNEKTPSFVVSPERQIWHCFGCQKGGDHFSFLMEKEGMEFKEALEVLARKAGVILKKVPDKKDFKDGLFEINLKAQEFFHYILTKHSLGKKAQVYLKKRGLTDETIEQFGIGYAPNSWESLTKFLLKRGYTNQEIILSGLGVASKSGSYDRFRGRITYPLIDGKGSLRGFSGRVLHPAEPKYINTPQSPIFDKSNFLFGLNLSKGSIRDSKEAILVEGEMDMILSFQAGFKNVVASKGTALTSGQIDLIKRYTENLKLGFDMDLAGDNACRRGIEMADKAGLNIKVIQIEDGKDAAEVVGSDPGIWQKAIEEAVPIYDYYLVSTAKRYDTKNPSDLKKIGEELIPVWAKITDDLVRERYIQRLSAFLKTDERIVRDGVEKMRKLASKSYASLFNKTNVADNVVSLRSRRELLEEYLITLFLHPPEDSNFVPNFPETLFLAEKWRQLFVYLVLYLDSISFKSRAFNINEFVLGLPKELLSEVDRLYLVELDDRLSDDKFWRRELDGVVSELKKALIKASLEKLSLEIKNAQEFDKMEIVESLSKKARDLSVKLKNL</sequence>
<dbReference type="Pfam" id="PF10410">
    <property type="entry name" value="DnaB_bind"/>
    <property type="match status" value="1"/>
</dbReference>
<dbReference type="Proteomes" id="UP000177555">
    <property type="component" value="Unassembled WGS sequence"/>
</dbReference>
<name>A0A1F5JI39_9BACT</name>
<evidence type="ECO:0000313" key="17">
    <source>
        <dbReference type="Proteomes" id="UP000177555"/>
    </source>
</evidence>
<comment type="caution">
    <text evidence="16">The sequence shown here is derived from an EMBL/GenBank/DDBJ whole genome shotgun (WGS) entry which is preliminary data.</text>
</comment>
<dbReference type="InterPro" id="IPR019475">
    <property type="entry name" value="DNA_primase_DnaB-bd"/>
</dbReference>
<comment type="subunit">
    <text evidence="12">Monomer. Interacts with DnaB.</text>
</comment>
<keyword evidence="5 12" id="KW-0235">DNA replication</keyword>
<evidence type="ECO:0000256" key="7">
    <source>
        <dbReference type="ARBA" id="ARBA00022771"/>
    </source>
</evidence>
<dbReference type="InterPro" id="IPR030846">
    <property type="entry name" value="DnaG_bac"/>
</dbReference>
<evidence type="ECO:0000256" key="3">
    <source>
        <dbReference type="ARBA" id="ARBA00022679"/>
    </source>
</evidence>
<dbReference type="PROSITE" id="PS50880">
    <property type="entry name" value="TOPRIM"/>
    <property type="match status" value="1"/>
</dbReference>
<evidence type="ECO:0000259" key="15">
    <source>
        <dbReference type="PROSITE" id="PS50880"/>
    </source>
</evidence>
<evidence type="ECO:0000256" key="14">
    <source>
        <dbReference type="PIRSR" id="PIRSR002811-1"/>
    </source>
</evidence>
<evidence type="ECO:0000256" key="12">
    <source>
        <dbReference type="HAMAP-Rule" id="MF_00974"/>
    </source>
</evidence>
<keyword evidence="11 12" id="KW-0804">Transcription</keyword>
<keyword evidence="7 12" id="KW-0863">Zinc-finger</keyword>
<evidence type="ECO:0000313" key="16">
    <source>
        <dbReference type="EMBL" id="OGE28304.1"/>
    </source>
</evidence>
<dbReference type="NCBIfam" id="TIGR01391">
    <property type="entry name" value="dnaG"/>
    <property type="match status" value="1"/>
</dbReference>
<gene>
    <name evidence="12" type="primary">dnaG</name>
    <name evidence="16" type="ORF">A2867_04785</name>
</gene>
<evidence type="ECO:0000256" key="10">
    <source>
        <dbReference type="ARBA" id="ARBA00023125"/>
    </source>
</evidence>
<reference evidence="16 17" key="1">
    <citation type="journal article" date="2016" name="Nat. Commun.">
        <title>Thousands of microbial genomes shed light on interconnected biogeochemical processes in an aquifer system.</title>
        <authorList>
            <person name="Anantharaman K."/>
            <person name="Brown C.T."/>
            <person name="Hug L.A."/>
            <person name="Sharon I."/>
            <person name="Castelle C.J."/>
            <person name="Probst A.J."/>
            <person name="Thomas B.C."/>
            <person name="Singh A."/>
            <person name="Wilkins M.J."/>
            <person name="Karaoz U."/>
            <person name="Brodie E.L."/>
            <person name="Williams K.H."/>
            <person name="Hubbard S.S."/>
            <person name="Banfield J.F."/>
        </authorList>
    </citation>
    <scope>NUCLEOTIDE SEQUENCE [LARGE SCALE GENOMIC DNA]</scope>
</reference>
<evidence type="ECO:0000256" key="8">
    <source>
        <dbReference type="ARBA" id="ARBA00022833"/>
    </source>
</evidence>
<dbReference type="SMART" id="SM00493">
    <property type="entry name" value="TOPRIM"/>
    <property type="match status" value="1"/>
</dbReference>
<keyword evidence="4 12" id="KW-0548">Nucleotidyltransferase</keyword>
<dbReference type="Gene3D" id="3.90.980.10">
    <property type="entry name" value="DNA primase, catalytic core, N-terminal domain"/>
    <property type="match status" value="1"/>
</dbReference>
<dbReference type="Pfam" id="PF01807">
    <property type="entry name" value="Zn_ribbon_DnaG"/>
    <property type="match status" value="1"/>
</dbReference>
<dbReference type="InterPro" id="IPR013264">
    <property type="entry name" value="DNAG_N"/>
</dbReference>
<evidence type="ECO:0000256" key="5">
    <source>
        <dbReference type="ARBA" id="ARBA00022705"/>
    </source>
</evidence>
<dbReference type="InterPro" id="IPR050219">
    <property type="entry name" value="DnaG_primase"/>
</dbReference>
<comment type="similarity">
    <text evidence="12 13">Belongs to the DnaG primase family.</text>
</comment>
<evidence type="ECO:0000256" key="13">
    <source>
        <dbReference type="PIRNR" id="PIRNR002811"/>
    </source>
</evidence>
<evidence type="ECO:0000256" key="11">
    <source>
        <dbReference type="ARBA" id="ARBA00023163"/>
    </source>
</evidence>
<comment type="catalytic activity">
    <reaction evidence="12">
        <text>ssDNA + n NTP = ssDNA/pppN(pN)n-1 hybrid + (n-1) diphosphate.</text>
        <dbReference type="EC" id="2.7.7.101"/>
    </reaction>
</comment>
<dbReference type="GO" id="GO:1990077">
    <property type="term" value="C:primosome complex"/>
    <property type="evidence" value="ECO:0007669"/>
    <property type="project" value="UniProtKB-KW"/>
</dbReference>
<comment type="function">
    <text evidence="12 13">RNA polymerase that catalyzes the synthesis of short RNA molecules used as primers for DNA polymerase during DNA replication.</text>
</comment>
<dbReference type="FunFam" id="3.90.580.10:FF:000001">
    <property type="entry name" value="DNA primase"/>
    <property type="match status" value="1"/>
</dbReference>
<dbReference type="SUPFAM" id="SSF57783">
    <property type="entry name" value="Zinc beta-ribbon"/>
    <property type="match status" value="1"/>
</dbReference>
<feature type="zinc finger region" description="CHC2-type" evidence="12 14">
    <location>
        <begin position="34"/>
        <end position="58"/>
    </location>
</feature>
<dbReference type="InterPro" id="IPR036977">
    <property type="entry name" value="DNA_primase_Znf_CHC2"/>
</dbReference>
<keyword evidence="9" id="KW-0460">Magnesium</keyword>
<dbReference type="Pfam" id="PF08275">
    <property type="entry name" value="DNAG_N"/>
    <property type="match status" value="1"/>
</dbReference>
<dbReference type="InterPro" id="IPR034151">
    <property type="entry name" value="TOPRIM_DnaG_bac"/>
</dbReference>
<dbReference type="EMBL" id="MFCP01000020">
    <property type="protein sequence ID" value="OGE28304.1"/>
    <property type="molecule type" value="Genomic_DNA"/>
</dbReference>
<dbReference type="EC" id="2.7.7.101" evidence="12"/>